<organism evidence="2 3">
    <name type="scientific">Pseudaminobacter soli</name>
    <name type="common">ex Li et al. 2025</name>
    <dbReference type="NCBI Taxonomy" id="1295366"/>
    <lineage>
        <taxon>Bacteria</taxon>
        <taxon>Pseudomonadati</taxon>
        <taxon>Pseudomonadota</taxon>
        <taxon>Alphaproteobacteria</taxon>
        <taxon>Hyphomicrobiales</taxon>
        <taxon>Phyllobacteriaceae</taxon>
        <taxon>Pseudaminobacter</taxon>
    </lineage>
</organism>
<name>A0A2P7SGM3_9HYPH</name>
<evidence type="ECO:0000313" key="3">
    <source>
        <dbReference type="Proteomes" id="UP000240653"/>
    </source>
</evidence>
<dbReference type="Pfam" id="PF06527">
    <property type="entry name" value="TniQ"/>
    <property type="match status" value="1"/>
</dbReference>
<dbReference type="RefSeq" id="WP_106724065.1">
    <property type="nucleotide sequence ID" value="NZ_PXYL01000004.1"/>
</dbReference>
<evidence type="ECO:0000313" key="2">
    <source>
        <dbReference type="EMBL" id="PSJ61633.1"/>
    </source>
</evidence>
<gene>
    <name evidence="2" type="ORF">C7I85_11415</name>
</gene>
<keyword evidence="3" id="KW-1185">Reference proteome</keyword>
<dbReference type="InterPro" id="IPR009492">
    <property type="entry name" value="TniQ"/>
</dbReference>
<dbReference type="EMBL" id="PXYL01000004">
    <property type="protein sequence ID" value="PSJ61633.1"/>
    <property type="molecule type" value="Genomic_DNA"/>
</dbReference>
<reference evidence="2 3" key="1">
    <citation type="submission" date="2018-03" db="EMBL/GenBank/DDBJ databases">
        <title>The draft genome of Mesorhizobium soli JCM 19897.</title>
        <authorList>
            <person name="Li L."/>
            <person name="Liu L."/>
            <person name="Liang L."/>
            <person name="Wang T."/>
            <person name="Zhang X."/>
        </authorList>
    </citation>
    <scope>NUCLEOTIDE SEQUENCE [LARGE SCALE GENOMIC DNA]</scope>
    <source>
        <strain evidence="2 3">JCM 19897</strain>
    </source>
</reference>
<evidence type="ECO:0000259" key="1">
    <source>
        <dbReference type="Pfam" id="PF06527"/>
    </source>
</evidence>
<protein>
    <recommendedName>
        <fullName evidence="1">TniQ domain-containing protein</fullName>
    </recommendedName>
</protein>
<feature type="domain" description="TniQ" evidence="1">
    <location>
        <begin position="11"/>
        <end position="142"/>
    </location>
</feature>
<dbReference type="Proteomes" id="UP000240653">
    <property type="component" value="Unassembled WGS sequence"/>
</dbReference>
<accession>A0A2P7SGM3</accession>
<dbReference type="AlphaFoldDB" id="A0A2P7SGM3"/>
<sequence length="615" mass="68423">MRLPVNVPYHPETETPVSLVSRLARAMGFASIDELVRSGGTTVHAVARGEDDAMRTLSSWSGVSTDRLRRFAVPTRGEAGEWRLGDAVFRKEMRVAGRFRFCPRCLVEDVENGSGRPQSRPFVRAAWLTRAVMACTRHGELLVEGDEDAPENDVAMFTAKGWHLECQSGGSADDAELAVDAYIEGRITGNRTESFIDRQEVYVLLMLFHFIGWLLHNHLPSFIVGGKAASSHSVRAAGYLVALGGREAIEMVVRQAVDLHRPAAHNTTEFFGPMVRRLRHNAAVPAYAEVVGLFQDLVERYVPVGPGDHFIFPVQRRQLHSVRSATFEYRLDRKRIRTLVEERGVIAPSRLSDRRVYFSVEAADEILADAVGNMTTVEVAAVLGTHDDRVRDLIDRGHIVASERGANSDRPFYRIGKADLDDFRERLFRHALIARGAHGLVSLAAAAQQGSVTQSDVIGMILDGKLANVARTDASMTLGSLLVDLRQVIASVVRPLRDESGTPLYLNFTEVERALSTTTVTVTALVKNGVLPVEVRTNPKTKRQQPFVHRQSIDAFLDSHRSLHRIARGWRRNIGVMKDELDRNGMRPIFETSGKIARYYRKEDLARAALLPPTC</sequence>
<dbReference type="OrthoDB" id="7595282at2"/>
<proteinExistence type="predicted"/>
<comment type="caution">
    <text evidence="2">The sequence shown here is derived from an EMBL/GenBank/DDBJ whole genome shotgun (WGS) entry which is preliminary data.</text>
</comment>